<dbReference type="RefSeq" id="WP_039206471.1">
    <property type="nucleotide sequence ID" value="NZ_JSCE01000069.1"/>
</dbReference>
<dbReference type="GO" id="GO:0016747">
    <property type="term" value="F:acyltransferase activity, transferring groups other than amino-acyl groups"/>
    <property type="evidence" value="ECO:0007669"/>
    <property type="project" value="InterPro"/>
</dbReference>
<proteinExistence type="predicted"/>
<evidence type="ECO:0000259" key="1">
    <source>
        <dbReference type="PROSITE" id="PS51186"/>
    </source>
</evidence>
<gene>
    <name evidence="2" type="ORF">NZ47_03435</name>
</gene>
<accession>A0A0B2JWG8</accession>
<dbReference type="EMBL" id="JSCE01000069">
    <property type="protein sequence ID" value="KHM52665.1"/>
    <property type="molecule type" value="Genomic_DNA"/>
</dbReference>
<dbReference type="Proteomes" id="UP000030993">
    <property type="component" value="Unassembled WGS sequence"/>
</dbReference>
<keyword evidence="3" id="KW-1185">Reference proteome</keyword>
<protein>
    <recommendedName>
        <fullName evidence="1">N-acetyltransferase domain-containing protein</fullName>
    </recommendedName>
</protein>
<dbReference type="Pfam" id="PF13302">
    <property type="entry name" value="Acetyltransf_3"/>
    <property type="match status" value="1"/>
</dbReference>
<dbReference type="Gene3D" id="3.40.630.30">
    <property type="match status" value="1"/>
</dbReference>
<dbReference type="PROSITE" id="PS51186">
    <property type="entry name" value="GNAT"/>
    <property type="match status" value="1"/>
</dbReference>
<evidence type="ECO:0000313" key="2">
    <source>
        <dbReference type="EMBL" id="KHM52665.1"/>
    </source>
</evidence>
<organism evidence="2 3">
    <name type="scientific">Anaerovibrio lipolyticus</name>
    <dbReference type="NCBI Taxonomy" id="82374"/>
    <lineage>
        <taxon>Bacteria</taxon>
        <taxon>Bacillati</taxon>
        <taxon>Bacillota</taxon>
        <taxon>Negativicutes</taxon>
        <taxon>Selenomonadales</taxon>
        <taxon>Selenomonadaceae</taxon>
        <taxon>Anaerovibrio</taxon>
    </lineage>
</organism>
<dbReference type="PANTHER" id="PTHR43328">
    <property type="entry name" value="ACETYLTRANSFERASE-RELATED"/>
    <property type="match status" value="1"/>
</dbReference>
<dbReference type="AlphaFoldDB" id="A0A0B2JWG8"/>
<name>A0A0B2JWG8_9FIRM</name>
<reference evidence="2 3" key="1">
    <citation type="journal article" date="2013" name="PLoS ONE">
        <title>Identification and characterization of three novel lipases belonging to families II and V from Anaerovibrio lipolyticus 5ST.</title>
        <authorList>
            <person name="Prive F."/>
            <person name="Kaderbhai N.N."/>
            <person name="Girdwood S."/>
            <person name="Worgan H.J."/>
            <person name="Pinloche E."/>
            <person name="Scollan N.D."/>
            <person name="Huws S.A."/>
            <person name="Newbold C.J."/>
        </authorList>
    </citation>
    <scope>NUCLEOTIDE SEQUENCE [LARGE SCALE GENOMIC DNA]</scope>
    <source>
        <strain evidence="2 3">5S</strain>
    </source>
</reference>
<feature type="domain" description="N-acetyltransferase" evidence="1">
    <location>
        <begin position="5"/>
        <end position="150"/>
    </location>
</feature>
<dbReference type="STRING" id="82374.NZ47_03435"/>
<comment type="caution">
    <text evidence="2">The sequence shown here is derived from an EMBL/GenBank/DDBJ whole genome shotgun (WGS) entry which is preliminary data.</text>
</comment>
<dbReference type="InterPro" id="IPR016181">
    <property type="entry name" value="Acyl_CoA_acyltransferase"/>
</dbReference>
<sequence>MEEQLFLRPATLDDINVLFEWVNEPAVRQNSFNTAIINFEEHESWYKNALSKDTTQIFILMKDGQPIGQIRLTAKGQAWDIDYSVDVNYRGNGYGGRLFELVEQELQKGTELVGEVKSSNVASQKVFERQGYQRMANSGEDYYTYIKKVGAK</sequence>
<dbReference type="SUPFAM" id="SSF55729">
    <property type="entry name" value="Acyl-CoA N-acyltransferases (Nat)"/>
    <property type="match status" value="1"/>
</dbReference>
<dbReference type="PANTHER" id="PTHR43328:SF1">
    <property type="entry name" value="N-ACETYLTRANSFERASE DOMAIN-CONTAINING PROTEIN"/>
    <property type="match status" value="1"/>
</dbReference>
<dbReference type="CDD" id="cd04301">
    <property type="entry name" value="NAT_SF"/>
    <property type="match status" value="1"/>
</dbReference>
<evidence type="ECO:0000313" key="3">
    <source>
        <dbReference type="Proteomes" id="UP000030993"/>
    </source>
</evidence>
<dbReference type="InterPro" id="IPR000182">
    <property type="entry name" value="GNAT_dom"/>
</dbReference>